<evidence type="ECO:0000313" key="1">
    <source>
        <dbReference type="EMBL" id="EWG44050.1"/>
    </source>
</evidence>
<evidence type="ECO:0000313" key="2">
    <source>
        <dbReference type="Proteomes" id="UP000009096"/>
    </source>
</evidence>
<dbReference type="GeneID" id="30063266"/>
<gene>
    <name evidence="1" type="ORF">FVEG_05257</name>
</gene>
<accession>W7M8Z7</accession>
<organism evidence="1 2">
    <name type="scientific">Gibberella moniliformis (strain M3125 / FGSC 7600)</name>
    <name type="common">Maize ear and stalk rot fungus</name>
    <name type="synonym">Fusarium verticillioides</name>
    <dbReference type="NCBI Taxonomy" id="334819"/>
    <lineage>
        <taxon>Eukaryota</taxon>
        <taxon>Fungi</taxon>
        <taxon>Dikarya</taxon>
        <taxon>Ascomycota</taxon>
        <taxon>Pezizomycotina</taxon>
        <taxon>Sordariomycetes</taxon>
        <taxon>Hypocreomycetidae</taxon>
        <taxon>Hypocreales</taxon>
        <taxon>Nectriaceae</taxon>
        <taxon>Fusarium</taxon>
        <taxon>Fusarium fujikuroi species complex</taxon>
    </lineage>
</organism>
<dbReference type="VEuPathDB" id="FungiDB:FVEG_05257"/>
<sequence length="72" mass="8016">MNNGGTRNENPPPPQIHLKVWSIDRIKAQTIRVGSPRASLTAWVETLDDLLRACTKTELGEGMQSFCMHTVP</sequence>
<proteinExistence type="predicted"/>
<reference evidence="1 2" key="1">
    <citation type="journal article" date="2010" name="Nature">
        <title>Comparative genomics reveals mobile pathogenicity chromosomes in Fusarium.</title>
        <authorList>
            <person name="Ma L.J."/>
            <person name="van der Does H.C."/>
            <person name="Borkovich K.A."/>
            <person name="Coleman J.J."/>
            <person name="Daboussi M.J."/>
            <person name="Di Pietro A."/>
            <person name="Dufresne M."/>
            <person name="Freitag M."/>
            <person name="Grabherr M."/>
            <person name="Henrissat B."/>
            <person name="Houterman P.M."/>
            <person name="Kang S."/>
            <person name="Shim W.B."/>
            <person name="Woloshuk C."/>
            <person name="Xie X."/>
            <person name="Xu J.R."/>
            <person name="Antoniw J."/>
            <person name="Baker S.E."/>
            <person name="Bluhm B.H."/>
            <person name="Breakspear A."/>
            <person name="Brown D.W."/>
            <person name="Butchko R.A."/>
            <person name="Chapman S."/>
            <person name="Coulson R."/>
            <person name="Coutinho P.M."/>
            <person name="Danchin E.G."/>
            <person name="Diener A."/>
            <person name="Gale L.R."/>
            <person name="Gardiner D.M."/>
            <person name="Goff S."/>
            <person name="Hammond-Kosack K.E."/>
            <person name="Hilburn K."/>
            <person name="Hua-Van A."/>
            <person name="Jonkers W."/>
            <person name="Kazan K."/>
            <person name="Kodira C.D."/>
            <person name="Koehrsen M."/>
            <person name="Kumar L."/>
            <person name="Lee Y.H."/>
            <person name="Li L."/>
            <person name="Manners J.M."/>
            <person name="Miranda-Saavedra D."/>
            <person name="Mukherjee M."/>
            <person name="Park G."/>
            <person name="Park J."/>
            <person name="Park S.Y."/>
            <person name="Proctor R.H."/>
            <person name="Regev A."/>
            <person name="Ruiz-Roldan M.C."/>
            <person name="Sain D."/>
            <person name="Sakthikumar S."/>
            <person name="Sykes S."/>
            <person name="Schwartz D.C."/>
            <person name="Turgeon B.G."/>
            <person name="Wapinski I."/>
            <person name="Yoder O."/>
            <person name="Young S."/>
            <person name="Zeng Q."/>
            <person name="Zhou S."/>
            <person name="Galagan J."/>
            <person name="Cuomo C.A."/>
            <person name="Kistler H.C."/>
            <person name="Rep M."/>
        </authorList>
    </citation>
    <scope>NUCLEOTIDE SEQUENCE [LARGE SCALE GENOMIC DNA]</scope>
    <source>
        <strain evidence="2">M3125 / FGSC 7600</strain>
    </source>
</reference>
<dbReference type="RefSeq" id="XP_018750241.1">
    <property type="nucleotide sequence ID" value="XM_018893396.1"/>
</dbReference>
<protein>
    <submittedName>
        <fullName evidence="1">Uncharacterized protein</fullName>
    </submittedName>
</protein>
<name>W7M8Z7_GIBM7</name>
<dbReference type="AlphaFoldDB" id="W7M8Z7"/>
<dbReference type="Proteomes" id="UP000009096">
    <property type="component" value="Chromosome 3"/>
</dbReference>
<dbReference type="EMBL" id="DS022247">
    <property type="protein sequence ID" value="EWG44050.1"/>
    <property type="molecule type" value="Genomic_DNA"/>
</dbReference>
<keyword evidence="2" id="KW-1185">Reference proteome</keyword>